<evidence type="ECO:0000259" key="1">
    <source>
        <dbReference type="Pfam" id="PF18545"/>
    </source>
</evidence>
<accession>L9XIE5</accession>
<dbReference type="AlphaFoldDB" id="L9XIE5"/>
<gene>
    <name evidence="2" type="ORF">C493_02693</name>
</gene>
<comment type="caution">
    <text evidence="2">The sequence shown here is derived from an EMBL/GenBank/DDBJ whole genome shotgun (WGS) entry which is preliminary data.</text>
</comment>
<evidence type="ECO:0000313" key="2">
    <source>
        <dbReference type="EMBL" id="ELY61186.1"/>
    </source>
</evidence>
<feature type="domain" description="Halobacterial output" evidence="1">
    <location>
        <begin position="11"/>
        <end position="82"/>
    </location>
</feature>
<name>L9XIE5_9EURY</name>
<sequence length="88" mass="9607">MDDQRYTFSAEKSPTMAVVESVAAVSNTEPTELPPLYDAINPDALDSLFESSETRDLSTVRVSFPYNGYDIAIQGGSNLTVELEAQTE</sequence>
<dbReference type="Proteomes" id="UP000011602">
    <property type="component" value="Unassembled WGS sequence"/>
</dbReference>
<dbReference type="InterPro" id="IPR040624">
    <property type="entry name" value="HalOD1"/>
</dbReference>
<reference evidence="2 3" key="1">
    <citation type="journal article" date="2014" name="PLoS Genet.">
        <title>Phylogenetically driven sequencing of extremely halophilic archaea reveals strategies for static and dynamic osmo-response.</title>
        <authorList>
            <person name="Becker E.A."/>
            <person name="Seitzer P.M."/>
            <person name="Tritt A."/>
            <person name="Larsen D."/>
            <person name="Krusor M."/>
            <person name="Yao A.I."/>
            <person name="Wu D."/>
            <person name="Madern D."/>
            <person name="Eisen J.A."/>
            <person name="Darling A.E."/>
            <person name="Facciotti M.T."/>
        </authorList>
    </citation>
    <scope>NUCLEOTIDE SEQUENCE [LARGE SCALE GENOMIC DNA]</scope>
    <source>
        <strain evidence="2 3">JCM 12255</strain>
    </source>
</reference>
<dbReference type="EMBL" id="AOHZ01000014">
    <property type="protein sequence ID" value="ELY61186.1"/>
    <property type="molecule type" value="Genomic_DNA"/>
</dbReference>
<organism evidence="2 3">
    <name type="scientific">Natronolimnohabitans innermongolicus JCM 12255</name>
    <dbReference type="NCBI Taxonomy" id="1227499"/>
    <lineage>
        <taxon>Archaea</taxon>
        <taxon>Methanobacteriati</taxon>
        <taxon>Methanobacteriota</taxon>
        <taxon>Stenosarchaea group</taxon>
        <taxon>Halobacteria</taxon>
        <taxon>Halobacteriales</taxon>
        <taxon>Natrialbaceae</taxon>
        <taxon>Natronolimnohabitans</taxon>
    </lineage>
</organism>
<proteinExistence type="predicted"/>
<protein>
    <recommendedName>
        <fullName evidence="1">Halobacterial output domain-containing protein</fullName>
    </recommendedName>
</protein>
<evidence type="ECO:0000313" key="3">
    <source>
        <dbReference type="Proteomes" id="UP000011602"/>
    </source>
</evidence>
<dbReference type="eggNOG" id="arCOG08928">
    <property type="taxonomic scope" value="Archaea"/>
</dbReference>
<dbReference type="RefSeq" id="WP_007257849.1">
    <property type="nucleotide sequence ID" value="NZ_AOHZ01000014.1"/>
</dbReference>
<keyword evidence="3" id="KW-1185">Reference proteome</keyword>
<dbReference type="Pfam" id="PF18545">
    <property type="entry name" value="HalOD1"/>
    <property type="match status" value="1"/>
</dbReference>